<dbReference type="RefSeq" id="WP_268040116.1">
    <property type="nucleotide sequence ID" value="NZ_JAPQER010000002.1"/>
</dbReference>
<feature type="region of interest" description="Disordered" evidence="1">
    <location>
        <begin position="119"/>
        <end position="158"/>
    </location>
</feature>
<comment type="caution">
    <text evidence="2">The sequence shown here is derived from an EMBL/GenBank/DDBJ whole genome shotgun (WGS) entry which is preliminary data.</text>
</comment>
<evidence type="ECO:0000256" key="1">
    <source>
        <dbReference type="SAM" id="MobiDB-lite"/>
    </source>
</evidence>
<dbReference type="EMBL" id="JAPQER010000002">
    <property type="protein sequence ID" value="MCY6483841.1"/>
    <property type="molecule type" value="Genomic_DNA"/>
</dbReference>
<name>A0ABT4CY01_9CLOT</name>
<sequence>MQDIQNVDTLFTDLQNLMKTESFMGAPVNVADKTLVPVISVTVGYGSGTSKKPPVTTNEGTGLGLGAKIKTNAVVVINKDSVSMLPVNAKGNVNNLPNDNNIMTTLVDKVPEMINNFKQGAQPQNMGQNQQQNQAQNQQQNMAQQPQNKAQNQQKQNK</sequence>
<accession>A0ABT4CY01</accession>
<proteinExistence type="predicted"/>
<dbReference type="Pfam" id="PF09579">
    <property type="entry name" value="Spore_YtfJ"/>
    <property type="match status" value="1"/>
</dbReference>
<dbReference type="PANTHER" id="PTHR39162">
    <property type="entry name" value="GLL3345 PROTEIN"/>
    <property type="match status" value="1"/>
</dbReference>
<reference evidence="2" key="1">
    <citation type="submission" date="2022-12" db="EMBL/GenBank/DDBJ databases">
        <authorList>
            <person name="Wang J."/>
        </authorList>
    </citation>
    <scope>NUCLEOTIDE SEQUENCE</scope>
    <source>
        <strain evidence="2">HY-45-18</strain>
    </source>
</reference>
<dbReference type="InterPro" id="IPR014229">
    <property type="entry name" value="Spore_YtfJ"/>
</dbReference>
<evidence type="ECO:0000313" key="2">
    <source>
        <dbReference type="EMBL" id="MCY6483841.1"/>
    </source>
</evidence>
<protein>
    <submittedName>
        <fullName evidence="2">Spore germination protein GerW family protein</fullName>
    </submittedName>
</protein>
<gene>
    <name evidence="2" type="ORF">OW763_05695</name>
</gene>
<evidence type="ECO:0000313" key="3">
    <source>
        <dbReference type="Proteomes" id="UP001078443"/>
    </source>
</evidence>
<keyword evidence="3" id="KW-1185">Reference proteome</keyword>
<organism evidence="2 3">
    <name type="scientific">Clostridium aestuarii</name>
    <dbReference type="NCBI Taxonomy" id="338193"/>
    <lineage>
        <taxon>Bacteria</taxon>
        <taxon>Bacillati</taxon>
        <taxon>Bacillota</taxon>
        <taxon>Clostridia</taxon>
        <taxon>Eubacteriales</taxon>
        <taxon>Clostridiaceae</taxon>
        <taxon>Clostridium</taxon>
    </lineage>
</organism>
<dbReference type="Proteomes" id="UP001078443">
    <property type="component" value="Unassembled WGS sequence"/>
</dbReference>
<dbReference type="PANTHER" id="PTHR39162:SF1">
    <property type="entry name" value="SPORULATION PROTEIN YTFJ"/>
    <property type="match status" value="1"/>
</dbReference>